<protein>
    <submittedName>
        <fullName evidence="1">Uncharacterized protein</fullName>
    </submittedName>
</protein>
<gene>
    <name evidence="1" type="ORF">E5S67_04008</name>
</gene>
<organism evidence="1 2">
    <name type="scientific">Microcoleus asticus IPMA8</name>
    <dbReference type="NCBI Taxonomy" id="2563858"/>
    <lineage>
        <taxon>Bacteria</taxon>
        <taxon>Bacillati</taxon>
        <taxon>Cyanobacteriota</taxon>
        <taxon>Cyanophyceae</taxon>
        <taxon>Oscillatoriophycideae</taxon>
        <taxon>Oscillatoriales</taxon>
        <taxon>Microcoleaceae</taxon>
        <taxon>Microcoleus</taxon>
        <taxon>Microcoleus asticus</taxon>
    </lineage>
</organism>
<accession>A0ABX2D3K9</accession>
<dbReference type="Proteomes" id="UP000702425">
    <property type="component" value="Unassembled WGS sequence"/>
</dbReference>
<sequence>MMFWRAFCCCDNNVEARGAGLWISLITGNIVRETRLYNKYIPMLVGAGFTDNL</sequence>
<keyword evidence="2" id="KW-1185">Reference proteome</keyword>
<evidence type="ECO:0000313" key="2">
    <source>
        <dbReference type="Proteomes" id="UP000702425"/>
    </source>
</evidence>
<evidence type="ECO:0000313" key="1">
    <source>
        <dbReference type="EMBL" id="NQE36245.1"/>
    </source>
</evidence>
<comment type="caution">
    <text evidence="1">The sequence shown here is derived from an EMBL/GenBank/DDBJ whole genome shotgun (WGS) entry which is preliminary data.</text>
</comment>
<name>A0ABX2D3K9_9CYAN</name>
<proteinExistence type="predicted"/>
<dbReference type="EMBL" id="SRRZ01000078">
    <property type="protein sequence ID" value="NQE36245.1"/>
    <property type="molecule type" value="Genomic_DNA"/>
</dbReference>
<reference evidence="1 2" key="1">
    <citation type="journal article" date="2020" name="Sci. Rep.">
        <title>A novel cyanobacterial geosmin producer, revising GeoA distribution and dispersion patterns in Bacteria.</title>
        <authorList>
            <person name="Churro C."/>
            <person name="Semedo-Aguiar A.P."/>
            <person name="Silva A.D."/>
            <person name="Pereira-Leal J.B."/>
            <person name="Leite R.B."/>
        </authorList>
    </citation>
    <scope>NUCLEOTIDE SEQUENCE [LARGE SCALE GENOMIC DNA]</scope>
    <source>
        <strain evidence="1 2">IPMA8</strain>
    </source>
</reference>